<accession>A0A4Y7TTJ0</accession>
<evidence type="ECO:0000313" key="1">
    <source>
        <dbReference type="EMBL" id="TEB36932.1"/>
    </source>
</evidence>
<dbReference type="EMBL" id="QPFP01000005">
    <property type="protein sequence ID" value="TEB36932.1"/>
    <property type="molecule type" value="Genomic_DNA"/>
</dbReference>
<organism evidence="1 2">
    <name type="scientific">Coprinellus micaceus</name>
    <name type="common">Glistening ink-cap mushroom</name>
    <name type="synonym">Coprinus micaceus</name>
    <dbReference type="NCBI Taxonomy" id="71717"/>
    <lineage>
        <taxon>Eukaryota</taxon>
        <taxon>Fungi</taxon>
        <taxon>Dikarya</taxon>
        <taxon>Basidiomycota</taxon>
        <taxon>Agaricomycotina</taxon>
        <taxon>Agaricomycetes</taxon>
        <taxon>Agaricomycetidae</taxon>
        <taxon>Agaricales</taxon>
        <taxon>Agaricineae</taxon>
        <taxon>Psathyrellaceae</taxon>
        <taxon>Coprinellus</taxon>
    </lineage>
</organism>
<evidence type="ECO:0000313" key="2">
    <source>
        <dbReference type="Proteomes" id="UP000298030"/>
    </source>
</evidence>
<gene>
    <name evidence="1" type="ORF">FA13DRAFT_1706114</name>
</gene>
<sequence length="427" mass="47757">MPYVVPGIHNVQEANTDAHWHAPNIASQMHASIEQRQRPVGADEEGTEGYLDESSGAVPHMANTSLAFATAPPRGIDMNFTQHTVAFRAWRRCGSTIWDACFAIFGRSSFRQLAPTRCLCRGVQHREDQNCPAISSNPDMKTEGAAVASIRHFTRVLPLFALDDWVKKSKNPHLGTPYSKVTSEMAHGHADLRKVSEAGTTRNASNTLHSRSAFTGAIWQRRQPEQSQKATLLCEMACYIKVMEYSRIAKESISRRRRWQRTKRELKNRLTAYAYSLPRSKLLTLCSVIPSQLRNSTTASGANTSQNRIEVGWMADSTLEYSASSERQWMNLEEESRSLEGPKRAGNVDANVGRNGELCNGLPSTDPRGHLQKAWFEGKPVPMRIGFIGEGWPMRTQTQQPPVNTNVWARKEAKAYNELSGMNEVGE</sequence>
<dbReference type="Proteomes" id="UP000298030">
    <property type="component" value="Unassembled WGS sequence"/>
</dbReference>
<name>A0A4Y7TTJ0_COPMI</name>
<dbReference type="AlphaFoldDB" id="A0A4Y7TTJ0"/>
<reference evidence="1 2" key="1">
    <citation type="journal article" date="2019" name="Nat. Ecol. Evol.">
        <title>Megaphylogeny resolves global patterns of mushroom evolution.</title>
        <authorList>
            <person name="Varga T."/>
            <person name="Krizsan K."/>
            <person name="Foldi C."/>
            <person name="Dima B."/>
            <person name="Sanchez-Garcia M."/>
            <person name="Sanchez-Ramirez S."/>
            <person name="Szollosi G.J."/>
            <person name="Szarkandi J.G."/>
            <person name="Papp V."/>
            <person name="Albert L."/>
            <person name="Andreopoulos W."/>
            <person name="Angelini C."/>
            <person name="Antonin V."/>
            <person name="Barry K.W."/>
            <person name="Bougher N.L."/>
            <person name="Buchanan P."/>
            <person name="Buyck B."/>
            <person name="Bense V."/>
            <person name="Catcheside P."/>
            <person name="Chovatia M."/>
            <person name="Cooper J."/>
            <person name="Damon W."/>
            <person name="Desjardin D."/>
            <person name="Finy P."/>
            <person name="Geml J."/>
            <person name="Haridas S."/>
            <person name="Hughes K."/>
            <person name="Justo A."/>
            <person name="Karasinski D."/>
            <person name="Kautmanova I."/>
            <person name="Kiss B."/>
            <person name="Kocsube S."/>
            <person name="Kotiranta H."/>
            <person name="LaButti K.M."/>
            <person name="Lechner B.E."/>
            <person name="Liimatainen K."/>
            <person name="Lipzen A."/>
            <person name="Lukacs Z."/>
            <person name="Mihaltcheva S."/>
            <person name="Morgado L.N."/>
            <person name="Niskanen T."/>
            <person name="Noordeloos M.E."/>
            <person name="Ohm R.A."/>
            <person name="Ortiz-Santana B."/>
            <person name="Ovrebo C."/>
            <person name="Racz N."/>
            <person name="Riley R."/>
            <person name="Savchenko A."/>
            <person name="Shiryaev A."/>
            <person name="Soop K."/>
            <person name="Spirin V."/>
            <person name="Szebenyi C."/>
            <person name="Tomsovsky M."/>
            <person name="Tulloss R.E."/>
            <person name="Uehling J."/>
            <person name="Grigoriev I.V."/>
            <person name="Vagvolgyi C."/>
            <person name="Papp T."/>
            <person name="Martin F.M."/>
            <person name="Miettinen O."/>
            <person name="Hibbett D.S."/>
            <person name="Nagy L.G."/>
        </authorList>
    </citation>
    <scope>NUCLEOTIDE SEQUENCE [LARGE SCALE GENOMIC DNA]</scope>
    <source>
        <strain evidence="1 2">FP101781</strain>
    </source>
</reference>
<protein>
    <submittedName>
        <fullName evidence="1">Uncharacterized protein</fullName>
    </submittedName>
</protein>
<keyword evidence="2" id="KW-1185">Reference proteome</keyword>
<proteinExistence type="predicted"/>
<comment type="caution">
    <text evidence="1">The sequence shown here is derived from an EMBL/GenBank/DDBJ whole genome shotgun (WGS) entry which is preliminary data.</text>
</comment>